<reference evidence="1 2" key="1">
    <citation type="submission" date="2024-09" db="EMBL/GenBank/DDBJ databases">
        <title>Description of Labrys sedimenti sp. nov., isolated from a diclofenac-degrading enrichment culture, and genome-based reclassification of Labrys portucalensis as a later heterotypic synonym of Labrys neptuniae.</title>
        <authorList>
            <person name="Tancsics A."/>
            <person name="Csepanyi A."/>
        </authorList>
    </citation>
    <scope>NUCLEOTIDE SEQUENCE [LARGE SCALE GENOMIC DNA]</scope>
    <source>
        <strain evidence="1 2">LMG 23412</strain>
    </source>
</reference>
<proteinExistence type="predicted"/>
<accession>A0ABV6ZQ92</accession>
<gene>
    <name evidence="1" type="ORF">ACETRX_32410</name>
</gene>
<evidence type="ECO:0000313" key="1">
    <source>
        <dbReference type="EMBL" id="MFC2254365.1"/>
    </source>
</evidence>
<dbReference type="Proteomes" id="UP001595190">
    <property type="component" value="Unassembled WGS sequence"/>
</dbReference>
<evidence type="ECO:0000313" key="2">
    <source>
        <dbReference type="Proteomes" id="UP001595190"/>
    </source>
</evidence>
<organism evidence="1 2">
    <name type="scientific">Labrys neptuniae</name>
    <dbReference type="NCBI Taxonomy" id="376174"/>
    <lineage>
        <taxon>Bacteria</taxon>
        <taxon>Pseudomonadati</taxon>
        <taxon>Pseudomonadota</taxon>
        <taxon>Alphaproteobacteria</taxon>
        <taxon>Hyphomicrobiales</taxon>
        <taxon>Xanthobacteraceae</taxon>
        <taxon>Labrys</taxon>
    </lineage>
</organism>
<comment type="caution">
    <text evidence="1">The sequence shown here is derived from an EMBL/GenBank/DDBJ whole genome shotgun (WGS) entry which is preliminary data.</text>
</comment>
<name>A0ABV6ZQ92_9HYPH</name>
<protein>
    <submittedName>
        <fullName evidence="1">Uncharacterized protein</fullName>
    </submittedName>
</protein>
<dbReference type="EMBL" id="JBHGPK010000032">
    <property type="protein sequence ID" value="MFC2254365.1"/>
    <property type="molecule type" value="Genomic_DNA"/>
</dbReference>
<dbReference type="RefSeq" id="WP_394315059.1">
    <property type="nucleotide sequence ID" value="NZ_JBHGPK010000032.1"/>
</dbReference>
<sequence>MPVGIPVQLWASEFGGDGVASKDVETVARNLATLPEMHAAAKAGHLAFLAPCSAEFAEAAADFGEAEICADGAGFDRIAFHRGFNAEVLDFFRRHLGAGLGP</sequence>